<dbReference type="InterPro" id="IPR005119">
    <property type="entry name" value="LysR_subst-bd"/>
</dbReference>
<dbReference type="OrthoDB" id="8885940at2"/>
<evidence type="ECO:0000256" key="3">
    <source>
        <dbReference type="ARBA" id="ARBA00023125"/>
    </source>
</evidence>
<dbReference type="InterPro" id="IPR036390">
    <property type="entry name" value="WH_DNA-bd_sf"/>
</dbReference>
<protein>
    <submittedName>
        <fullName evidence="6">Transcriptional regulator, LysR family</fullName>
    </submittedName>
</protein>
<dbReference type="FunFam" id="1.10.10.10:FF:000001">
    <property type="entry name" value="LysR family transcriptional regulator"/>
    <property type="match status" value="1"/>
</dbReference>
<reference evidence="7" key="1">
    <citation type="submission" date="2006-12" db="EMBL/GenBank/DDBJ databases">
        <title>Complete sequence of chromosome 1 of Verminephrobacter eiseniae EF01-2.</title>
        <authorList>
            <person name="Copeland A."/>
            <person name="Lucas S."/>
            <person name="Lapidus A."/>
            <person name="Barry K."/>
            <person name="Detter J.C."/>
            <person name="Glavina del Rio T."/>
            <person name="Dalin E."/>
            <person name="Tice H."/>
            <person name="Pitluck S."/>
            <person name="Chertkov O."/>
            <person name="Brettin T."/>
            <person name="Bruce D."/>
            <person name="Han C."/>
            <person name="Tapia R."/>
            <person name="Gilna P."/>
            <person name="Schmutz J."/>
            <person name="Larimer F."/>
            <person name="Land M."/>
            <person name="Hauser L."/>
            <person name="Kyrpides N."/>
            <person name="Kim E."/>
            <person name="Stahl D."/>
            <person name="Richardson P."/>
        </authorList>
    </citation>
    <scope>NUCLEOTIDE SEQUENCE [LARGE SCALE GENOMIC DNA]</scope>
    <source>
        <strain evidence="7">EF01-2</strain>
    </source>
</reference>
<proteinExistence type="inferred from homology"/>
<dbReference type="PROSITE" id="PS50931">
    <property type="entry name" value="HTH_LYSR"/>
    <property type="match status" value="1"/>
</dbReference>
<dbReference type="AlphaFoldDB" id="A1WRQ5"/>
<comment type="similarity">
    <text evidence="1">Belongs to the LysR transcriptional regulatory family.</text>
</comment>
<dbReference type="HOGENOM" id="CLU_039613_16_2_4"/>
<keyword evidence="2" id="KW-0805">Transcription regulation</keyword>
<dbReference type="EMBL" id="CP000542">
    <property type="protein sequence ID" value="ABM60312.1"/>
    <property type="molecule type" value="Genomic_DNA"/>
</dbReference>
<dbReference type="STRING" id="391735.Veis_4614"/>
<keyword evidence="4" id="KW-0804">Transcription</keyword>
<dbReference type="KEGG" id="vei:Veis_4614"/>
<accession>A1WRQ5</accession>
<dbReference type="InterPro" id="IPR058163">
    <property type="entry name" value="LysR-type_TF_proteobact-type"/>
</dbReference>
<dbReference type="GO" id="GO:0003677">
    <property type="term" value="F:DNA binding"/>
    <property type="evidence" value="ECO:0007669"/>
    <property type="project" value="UniProtKB-KW"/>
</dbReference>
<evidence type="ECO:0000256" key="4">
    <source>
        <dbReference type="ARBA" id="ARBA00023163"/>
    </source>
</evidence>
<evidence type="ECO:0000313" key="7">
    <source>
        <dbReference type="Proteomes" id="UP000000374"/>
    </source>
</evidence>
<dbReference type="InterPro" id="IPR036388">
    <property type="entry name" value="WH-like_DNA-bd_sf"/>
</dbReference>
<dbReference type="CDD" id="cd08422">
    <property type="entry name" value="PBP2_CrgA_like"/>
    <property type="match status" value="1"/>
</dbReference>
<name>A1WRQ5_VEREI</name>
<dbReference type="InterPro" id="IPR000847">
    <property type="entry name" value="LysR_HTH_N"/>
</dbReference>
<dbReference type="GeneID" id="76462905"/>
<dbReference type="SUPFAM" id="SSF46785">
    <property type="entry name" value="Winged helix' DNA-binding domain"/>
    <property type="match status" value="1"/>
</dbReference>
<gene>
    <name evidence="6" type="ordered locus">Veis_4614</name>
</gene>
<dbReference type="PANTHER" id="PTHR30537">
    <property type="entry name" value="HTH-TYPE TRANSCRIPTIONAL REGULATOR"/>
    <property type="match status" value="1"/>
</dbReference>
<keyword evidence="7" id="KW-1185">Reference proteome</keyword>
<dbReference type="Gene3D" id="1.10.10.10">
    <property type="entry name" value="Winged helix-like DNA-binding domain superfamily/Winged helix DNA-binding domain"/>
    <property type="match status" value="1"/>
</dbReference>
<dbReference type="RefSeq" id="WP_011812295.1">
    <property type="nucleotide sequence ID" value="NC_008786.1"/>
</dbReference>
<evidence type="ECO:0000256" key="2">
    <source>
        <dbReference type="ARBA" id="ARBA00023015"/>
    </source>
</evidence>
<evidence type="ECO:0000259" key="5">
    <source>
        <dbReference type="PROSITE" id="PS50931"/>
    </source>
</evidence>
<dbReference type="Proteomes" id="UP000000374">
    <property type="component" value="Chromosome"/>
</dbReference>
<dbReference type="Pfam" id="PF03466">
    <property type="entry name" value="LysR_substrate"/>
    <property type="match status" value="1"/>
</dbReference>
<evidence type="ECO:0000313" key="6">
    <source>
        <dbReference type="EMBL" id="ABM60312.1"/>
    </source>
</evidence>
<keyword evidence="3" id="KW-0238">DNA-binding</keyword>
<sequence>MSHWTEYEFFVRVVELGSLSKAAEAMGLSNPSASRHLAALERRLGARLIERSTRRLFVTDVGQDFYRCCKRALDDMQEAVEAVNATTSNPVGVLRVTASLSLSMQHIAPLLPAFAQRYPNIRVKVVAANRYYDIIDNNIDVALRTRESEPDSSLVIRSLATTRRVLAVSPAYLERHGAPRHPRELAEHRLLLYTYHAPDSLTFQRGDEAVTIPTKPMLEANDGQVLRVAGVQGLGIMVQPMYVIYDDLVADRLIPVMTDWKLPPMSVNIVYQHRRLVPAKTRAFIDFLVEDFQRQDYERRWASMMAGRADRVAP</sequence>
<dbReference type="Gene3D" id="3.40.190.290">
    <property type="match status" value="1"/>
</dbReference>
<feature type="domain" description="HTH lysR-type" evidence="5">
    <location>
        <begin position="10"/>
        <end position="59"/>
    </location>
</feature>
<evidence type="ECO:0000256" key="1">
    <source>
        <dbReference type="ARBA" id="ARBA00009437"/>
    </source>
</evidence>
<dbReference type="GO" id="GO:0003700">
    <property type="term" value="F:DNA-binding transcription factor activity"/>
    <property type="evidence" value="ECO:0007669"/>
    <property type="project" value="InterPro"/>
</dbReference>
<dbReference type="eggNOG" id="COG0583">
    <property type="taxonomic scope" value="Bacteria"/>
</dbReference>
<dbReference type="SUPFAM" id="SSF53850">
    <property type="entry name" value="Periplasmic binding protein-like II"/>
    <property type="match status" value="1"/>
</dbReference>
<dbReference type="Pfam" id="PF00126">
    <property type="entry name" value="HTH_1"/>
    <property type="match status" value="1"/>
</dbReference>
<organism evidence="6 7">
    <name type="scientific">Verminephrobacter eiseniae (strain EF01-2)</name>
    <dbReference type="NCBI Taxonomy" id="391735"/>
    <lineage>
        <taxon>Bacteria</taxon>
        <taxon>Pseudomonadati</taxon>
        <taxon>Pseudomonadota</taxon>
        <taxon>Betaproteobacteria</taxon>
        <taxon>Burkholderiales</taxon>
        <taxon>Comamonadaceae</taxon>
        <taxon>Verminephrobacter</taxon>
    </lineage>
</organism>
<dbReference type="PANTHER" id="PTHR30537:SF5">
    <property type="entry name" value="HTH-TYPE TRANSCRIPTIONAL ACTIVATOR TTDR-RELATED"/>
    <property type="match status" value="1"/>
</dbReference>